<accession>A0A1B0D652</accession>
<organism evidence="2 3">
    <name type="scientific">Phlebotomus papatasi</name>
    <name type="common">Sandfly</name>
    <dbReference type="NCBI Taxonomy" id="29031"/>
    <lineage>
        <taxon>Eukaryota</taxon>
        <taxon>Metazoa</taxon>
        <taxon>Ecdysozoa</taxon>
        <taxon>Arthropoda</taxon>
        <taxon>Hexapoda</taxon>
        <taxon>Insecta</taxon>
        <taxon>Pterygota</taxon>
        <taxon>Neoptera</taxon>
        <taxon>Endopterygota</taxon>
        <taxon>Diptera</taxon>
        <taxon>Nematocera</taxon>
        <taxon>Psychodoidea</taxon>
        <taxon>Psychodidae</taxon>
        <taxon>Phlebotomus</taxon>
        <taxon>Phlebotomus</taxon>
    </lineage>
</organism>
<dbReference type="EMBL" id="AJVK01025731">
    <property type="status" value="NOT_ANNOTATED_CDS"/>
    <property type="molecule type" value="Genomic_DNA"/>
</dbReference>
<evidence type="ECO:0000256" key="1">
    <source>
        <dbReference type="ARBA" id="ARBA00024195"/>
    </source>
</evidence>
<dbReference type="Proteomes" id="UP000092462">
    <property type="component" value="Unassembled WGS sequence"/>
</dbReference>
<comment type="similarity">
    <text evidence="1">Belongs to the peptidase S1 family. CLIP subfamily.</text>
</comment>
<evidence type="ECO:0000313" key="3">
    <source>
        <dbReference type="Proteomes" id="UP000092462"/>
    </source>
</evidence>
<dbReference type="VEuPathDB" id="VectorBase:PPAI002961"/>
<dbReference type="InterPro" id="IPR009003">
    <property type="entry name" value="Peptidase_S1_PA"/>
</dbReference>
<dbReference type="VEuPathDB" id="VectorBase:PPAPM1_008679"/>
<dbReference type="AlphaFoldDB" id="A0A1B0D652"/>
<keyword evidence="3" id="KW-1185">Reference proteome</keyword>
<dbReference type="GO" id="GO:0004252">
    <property type="term" value="F:serine-type endopeptidase activity"/>
    <property type="evidence" value="ECO:0007669"/>
    <property type="project" value="InterPro"/>
</dbReference>
<dbReference type="PROSITE" id="PS00135">
    <property type="entry name" value="TRYPSIN_SER"/>
    <property type="match status" value="1"/>
</dbReference>
<dbReference type="PROSITE" id="PS50240">
    <property type="entry name" value="TRYPSIN_DOM"/>
    <property type="match status" value="1"/>
</dbReference>
<sequence length="72" mass="7657">MDNQICAGGVKGVNACRGDSGGPLMISSMNLWFVIGVVSFGPQICAYDHGVTAPSVYTRVADYGDWIRSNMV</sequence>
<dbReference type="InterPro" id="IPR051333">
    <property type="entry name" value="CLIP_Serine_Protease"/>
</dbReference>
<name>A0A1B0D652_PHLPP</name>
<dbReference type="InterPro" id="IPR001254">
    <property type="entry name" value="Trypsin_dom"/>
</dbReference>
<dbReference type="PANTHER" id="PTHR24260:SF145">
    <property type="entry name" value="FI17609P1-RELATED"/>
    <property type="match status" value="1"/>
</dbReference>
<proteinExistence type="inferred from homology"/>
<dbReference type="Pfam" id="PF00089">
    <property type="entry name" value="Trypsin"/>
    <property type="match status" value="1"/>
</dbReference>
<protein>
    <submittedName>
        <fullName evidence="2">Uncharacterized protein</fullName>
    </submittedName>
</protein>
<dbReference type="InterPro" id="IPR043504">
    <property type="entry name" value="Peptidase_S1_PA_chymotrypsin"/>
</dbReference>
<dbReference type="EMBL" id="AJVK01025732">
    <property type="status" value="NOT_ANNOTATED_CDS"/>
    <property type="molecule type" value="Genomic_DNA"/>
</dbReference>
<dbReference type="PANTHER" id="PTHR24260">
    <property type="match status" value="1"/>
</dbReference>
<dbReference type="EnsemblMetazoa" id="PPAI002961-RA">
    <property type="protein sequence ID" value="PPAI002961-PA"/>
    <property type="gene ID" value="PPAI002961"/>
</dbReference>
<reference evidence="2" key="1">
    <citation type="submission" date="2022-08" db="UniProtKB">
        <authorList>
            <consortium name="EnsemblMetazoa"/>
        </authorList>
    </citation>
    <scope>IDENTIFICATION</scope>
    <source>
        <strain evidence="2">Israel</strain>
    </source>
</reference>
<dbReference type="SUPFAM" id="SSF50494">
    <property type="entry name" value="Trypsin-like serine proteases"/>
    <property type="match status" value="1"/>
</dbReference>
<dbReference type="GO" id="GO:0006508">
    <property type="term" value="P:proteolysis"/>
    <property type="evidence" value="ECO:0007669"/>
    <property type="project" value="InterPro"/>
</dbReference>
<dbReference type="Gene3D" id="2.40.10.10">
    <property type="entry name" value="Trypsin-like serine proteases"/>
    <property type="match status" value="1"/>
</dbReference>
<evidence type="ECO:0000313" key="2">
    <source>
        <dbReference type="EnsemblMetazoa" id="PPAI002961-PA"/>
    </source>
</evidence>
<dbReference type="InterPro" id="IPR033116">
    <property type="entry name" value="TRYPSIN_SER"/>
</dbReference>